<evidence type="ECO:0000313" key="1">
    <source>
        <dbReference type="EMBL" id="RFS82042.1"/>
    </source>
</evidence>
<protein>
    <submittedName>
        <fullName evidence="1">Uncharacterized protein</fullName>
    </submittedName>
</protein>
<sequence length="210" mass="23134">MDERELKLNSLSRYSKSSAMYVLEEYGHCEVPAGCGGVVLRWRNPRNGVPLRMWLYTNGDAEMYLDGDPPPSGIPVISFGEHVLALELALADPAYTVLNFAAFFPPDQPRVRVTGPDEPRVSIVSAADGTWKYTVREPGDGWKSSGFDDSTWSSMVANDELQPPEDPQRNMGEYRYEAAQRQGGAGLGVSEAATRVWIRKTFELTGGGDV</sequence>
<dbReference type="OrthoDB" id="5513258at2"/>
<dbReference type="RefSeq" id="WP_117403063.1">
    <property type="nucleotide sequence ID" value="NZ_QVNQ01000010.1"/>
</dbReference>
<dbReference type="EMBL" id="QVNQ01000010">
    <property type="protein sequence ID" value="RFS82042.1"/>
    <property type="molecule type" value="Genomic_DNA"/>
</dbReference>
<accession>A0A372GA72</accession>
<reference evidence="1 2" key="1">
    <citation type="submission" date="2018-08" db="EMBL/GenBank/DDBJ databases">
        <title>Actinomadura spongicola sp. nov., isolated from marine sponge Leucetta chagosensis.</title>
        <authorList>
            <person name="Li L."/>
            <person name="Lin H.W."/>
        </authorList>
    </citation>
    <scope>NUCLEOTIDE SEQUENCE [LARGE SCALE GENOMIC DNA]</scope>
    <source>
        <strain evidence="1 2">LHW52907</strain>
    </source>
</reference>
<name>A0A372GA72_9ACTN</name>
<keyword evidence="2" id="KW-1185">Reference proteome</keyword>
<evidence type="ECO:0000313" key="2">
    <source>
        <dbReference type="Proteomes" id="UP000262882"/>
    </source>
</evidence>
<dbReference type="Proteomes" id="UP000262882">
    <property type="component" value="Unassembled WGS sequence"/>
</dbReference>
<dbReference type="AlphaFoldDB" id="A0A372GA72"/>
<comment type="caution">
    <text evidence="1">The sequence shown here is derived from an EMBL/GenBank/DDBJ whole genome shotgun (WGS) entry which is preliminary data.</text>
</comment>
<gene>
    <name evidence="1" type="ORF">D0T12_27710</name>
</gene>
<dbReference type="Gene3D" id="2.60.120.260">
    <property type="entry name" value="Galactose-binding domain-like"/>
    <property type="match status" value="1"/>
</dbReference>
<proteinExistence type="predicted"/>
<organism evidence="1 2">
    <name type="scientific">Actinomadura spongiicola</name>
    <dbReference type="NCBI Taxonomy" id="2303421"/>
    <lineage>
        <taxon>Bacteria</taxon>
        <taxon>Bacillati</taxon>
        <taxon>Actinomycetota</taxon>
        <taxon>Actinomycetes</taxon>
        <taxon>Streptosporangiales</taxon>
        <taxon>Thermomonosporaceae</taxon>
        <taxon>Actinomadura</taxon>
    </lineage>
</organism>